<evidence type="ECO:0000313" key="2">
    <source>
        <dbReference type="EMBL" id="QEM12576.1"/>
    </source>
</evidence>
<keyword evidence="1" id="KW-0812">Transmembrane</keyword>
<dbReference type="AlphaFoldDB" id="A0A5C1I418"/>
<dbReference type="EMBL" id="CP043450">
    <property type="protein sequence ID" value="QEM12576.1"/>
    <property type="molecule type" value="Genomic_DNA"/>
</dbReference>
<dbReference type="RefSeq" id="WP_112568666.1">
    <property type="nucleotide sequence ID" value="NZ_CP043450.1"/>
</dbReference>
<feature type="transmembrane region" description="Helical" evidence="1">
    <location>
        <begin position="96"/>
        <end position="119"/>
    </location>
</feature>
<dbReference type="OrthoDB" id="981547at2"/>
<accession>A0A5C1I418</accession>
<dbReference type="KEGG" id="mrub:DEO27_022030"/>
<proteinExistence type="predicted"/>
<keyword evidence="1" id="KW-0472">Membrane</keyword>
<evidence type="ECO:0000313" key="3">
    <source>
        <dbReference type="Proteomes" id="UP000251402"/>
    </source>
</evidence>
<evidence type="ECO:0000256" key="1">
    <source>
        <dbReference type="SAM" id="Phobius"/>
    </source>
</evidence>
<name>A0A5C1I418_9SPHI</name>
<keyword evidence="3" id="KW-1185">Reference proteome</keyword>
<dbReference type="Proteomes" id="UP000251402">
    <property type="component" value="Chromosome"/>
</dbReference>
<keyword evidence="1" id="KW-1133">Transmembrane helix</keyword>
<feature type="transmembrane region" description="Helical" evidence="1">
    <location>
        <begin position="35"/>
        <end position="58"/>
    </location>
</feature>
<gene>
    <name evidence="2" type="ORF">DEO27_022030</name>
</gene>
<feature type="transmembrane region" description="Helical" evidence="1">
    <location>
        <begin position="70"/>
        <end position="90"/>
    </location>
</feature>
<protein>
    <submittedName>
        <fullName evidence="2">Uncharacterized protein</fullName>
    </submittedName>
</protein>
<sequence>MKLRTVILSFLLFAVVIATPPLLVSKSVHVAWLDPHFWIIFGFVTGLTFITIISILVVTKINKEIYAQTFLAATMVKLLTCLFFCLFFLVKIKVNGVIFVANFFYVYFFNLVFEIYGLLRTLRNQKLK</sequence>
<reference evidence="2" key="1">
    <citation type="submission" date="2019-08" db="EMBL/GenBank/DDBJ databases">
        <title>Comparative genome analysis confer to the adaptation heavy metal polluted environment.</title>
        <authorList>
            <person name="Li Y."/>
        </authorList>
    </citation>
    <scope>NUCLEOTIDE SEQUENCE [LARGE SCALE GENOMIC DNA]</scope>
    <source>
        <strain evidence="2">P1</strain>
    </source>
</reference>
<organism evidence="2 3">
    <name type="scientific">Mucilaginibacter rubeus</name>
    <dbReference type="NCBI Taxonomy" id="2027860"/>
    <lineage>
        <taxon>Bacteria</taxon>
        <taxon>Pseudomonadati</taxon>
        <taxon>Bacteroidota</taxon>
        <taxon>Sphingobacteriia</taxon>
        <taxon>Sphingobacteriales</taxon>
        <taxon>Sphingobacteriaceae</taxon>
        <taxon>Mucilaginibacter</taxon>
    </lineage>
</organism>